<dbReference type="NCBIfam" id="TIGR00681">
    <property type="entry name" value="kdpC"/>
    <property type="match status" value="1"/>
</dbReference>
<sequence>MTIIRQIRPAVTLFICLSILTGLLYPLGMTALSNLLMPHEAQGSLLTSEGKIVGSQLIGQNFIQPRYFHGRLSATSGPNPLDPSKSGPLPYNAAASAGSNLGPTSRALVDRVSETVAGLKAENPEAIAAGWKIPADLVTTSASGLDPDISPEAAYFQVQRIARVRHLSEGSVRALIDRMIARPLMGWLGEPHVNVLELNIALDGLQ</sequence>
<comment type="similarity">
    <text evidence="11">Belongs to the KdpC family.</text>
</comment>
<keyword evidence="3 11" id="KW-0633">Potassium transport</keyword>
<name>A0A511XPR7_9PROT</name>
<evidence type="ECO:0000256" key="11">
    <source>
        <dbReference type="HAMAP-Rule" id="MF_00276"/>
    </source>
</evidence>
<keyword evidence="9 11" id="KW-0406">Ion transport</keyword>
<evidence type="ECO:0000256" key="1">
    <source>
        <dbReference type="ARBA" id="ARBA00022448"/>
    </source>
</evidence>
<evidence type="ECO:0000256" key="3">
    <source>
        <dbReference type="ARBA" id="ARBA00022538"/>
    </source>
</evidence>
<evidence type="ECO:0000256" key="2">
    <source>
        <dbReference type="ARBA" id="ARBA00022475"/>
    </source>
</evidence>
<organism evidence="12 13">
    <name type="scientific">Acetobacter oeni</name>
    <dbReference type="NCBI Taxonomy" id="304077"/>
    <lineage>
        <taxon>Bacteria</taxon>
        <taxon>Pseudomonadati</taxon>
        <taxon>Pseudomonadota</taxon>
        <taxon>Alphaproteobacteria</taxon>
        <taxon>Acetobacterales</taxon>
        <taxon>Acetobacteraceae</taxon>
        <taxon>Acetobacter</taxon>
    </lineage>
</organism>
<evidence type="ECO:0000256" key="4">
    <source>
        <dbReference type="ARBA" id="ARBA00022692"/>
    </source>
</evidence>
<reference evidence="12 13" key="1">
    <citation type="submission" date="2019-07" db="EMBL/GenBank/DDBJ databases">
        <title>Whole genome shotgun sequence of Acetobacter oeni NBRC 105207.</title>
        <authorList>
            <person name="Hosoyama A."/>
            <person name="Uohara A."/>
            <person name="Ohji S."/>
            <person name="Ichikawa N."/>
        </authorList>
    </citation>
    <scope>NUCLEOTIDE SEQUENCE [LARGE SCALE GENOMIC DNA]</scope>
    <source>
        <strain evidence="12 13">NBRC 105207</strain>
    </source>
</reference>
<comment type="subcellular location">
    <subcellularLocation>
        <location evidence="11">Cell membrane</location>
        <topology evidence="11">Single-pass membrane protein</topology>
    </subcellularLocation>
</comment>
<keyword evidence="5 11" id="KW-0547">Nucleotide-binding</keyword>
<dbReference type="RefSeq" id="WP_194300977.1">
    <property type="nucleotide sequence ID" value="NZ_BJYG01000063.1"/>
</dbReference>
<gene>
    <name evidence="11 12" type="primary">kdpC</name>
    <name evidence="12" type="ORF">AOE01nite_31840</name>
</gene>
<accession>A0A511XPR7</accession>
<evidence type="ECO:0000256" key="10">
    <source>
        <dbReference type="ARBA" id="ARBA00023136"/>
    </source>
</evidence>
<keyword evidence="8 11" id="KW-1133">Transmembrane helix</keyword>
<comment type="subunit">
    <text evidence="11">The system is composed of three essential subunits: KdpA, KdpB and KdpC.</text>
</comment>
<comment type="function">
    <text evidence="11">Part of the high-affinity ATP-driven potassium transport (or Kdp) system, which catalyzes the hydrolysis of ATP coupled with the electrogenic transport of potassium into the cytoplasm. This subunit acts as a catalytic chaperone that increases the ATP-binding affinity of the ATP-hydrolyzing subunit KdpB by the formation of a transient KdpB/KdpC/ATP ternary complex.</text>
</comment>
<dbReference type="PIRSF" id="PIRSF001296">
    <property type="entry name" value="K_ATPase_KdpC"/>
    <property type="match status" value="1"/>
</dbReference>
<evidence type="ECO:0000256" key="9">
    <source>
        <dbReference type="ARBA" id="ARBA00023065"/>
    </source>
</evidence>
<dbReference type="EMBL" id="BJYG01000063">
    <property type="protein sequence ID" value="GEN64960.1"/>
    <property type="molecule type" value="Genomic_DNA"/>
</dbReference>
<keyword evidence="7 11" id="KW-0630">Potassium</keyword>
<dbReference type="GO" id="GO:0008556">
    <property type="term" value="F:P-type potassium transmembrane transporter activity"/>
    <property type="evidence" value="ECO:0007669"/>
    <property type="project" value="InterPro"/>
</dbReference>
<dbReference type="Proteomes" id="UP000321746">
    <property type="component" value="Unassembled WGS sequence"/>
</dbReference>
<dbReference type="AlphaFoldDB" id="A0A511XPR7"/>
<keyword evidence="6 11" id="KW-0067">ATP-binding</keyword>
<evidence type="ECO:0000256" key="8">
    <source>
        <dbReference type="ARBA" id="ARBA00022989"/>
    </source>
</evidence>
<keyword evidence="4 11" id="KW-0812">Transmembrane</keyword>
<keyword evidence="13" id="KW-1185">Reference proteome</keyword>
<dbReference type="HAMAP" id="MF_00276">
    <property type="entry name" value="KdpC"/>
    <property type="match status" value="1"/>
</dbReference>
<dbReference type="GO" id="GO:0005886">
    <property type="term" value="C:plasma membrane"/>
    <property type="evidence" value="ECO:0007669"/>
    <property type="project" value="UniProtKB-SubCell"/>
</dbReference>
<keyword evidence="2 11" id="KW-1003">Cell membrane</keyword>
<evidence type="ECO:0000256" key="7">
    <source>
        <dbReference type="ARBA" id="ARBA00022958"/>
    </source>
</evidence>
<evidence type="ECO:0000313" key="13">
    <source>
        <dbReference type="Proteomes" id="UP000321746"/>
    </source>
</evidence>
<dbReference type="GO" id="GO:0005524">
    <property type="term" value="F:ATP binding"/>
    <property type="evidence" value="ECO:0007669"/>
    <property type="project" value="UniProtKB-UniRule"/>
</dbReference>
<dbReference type="PANTHER" id="PTHR30042:SF2">
    <property type="entry name" value="POTASSIUM-TRANSPORTING ATPASE KDPC SUBUNIT"/>
    <property type="match status" value="1"/>
</dbReference>
<dbReference type="NCBIfam" id="NF001454">
    <property type="entry name" value="PRK00315.1"/>
    <property type="match status" value="1"/>
</dbReference>
<comment type="caution">
    <text evidence="12">The sequence shown here is derived from an EMBL/GenBank/DDBJ whole genome shotgun (WGS) entry which is preliminary data.</text>
</comment>
<evidence type="ECO:0000256" key="5">
    <source>
        <dbReference type="ARBA" id="ARBA00022741"/>
    </source>
</evidence>
<keyword evidence="10 11" id="KW-0472">Membrane</keyword>
<dbReference type="InterPro" id="IPR003820">
    <property type="entry name" value="KdpC"/>
</dbReference>
<proteinExistence type="inferred from homology"/>
<dbReference type="Pfam" id="PF02669">
    <property type="entry name" value="KdpC"/>
    <property type="match status" value="1"/>
</dbReference>
<evidence type="ECO:0000313" key="12">
    <source>
        <dbReference type="EMBL" id="GEN64960.1"/>
    </source>
</evidence>
<dbReference type="PANTHER" id="PTHR30042">
    <property type="entry name" value="POTASSIUM-TRANSPORTING ATPASE C CHAIN"/>
    <property type="match status" value="1"/>
</dbReference>
<keyword evidence="1 11" id="KW-0813">Transport</keyword>
<evidence type="ECO:0000256" key="6">
    <source>
        <dbReference type="ARBA" id="ARBA00022840"/>
    </source>
</evidence>
<protein>
    <recommendedName>
        <fullName evidence="11">Potassium-transporting ATPase KdpC subunit</fullName>
    </recommendedName>
    <alternativeName>
        <fullName evidence="11">ATP phosphohydrolase [potassium-transporting] C chain</fullName>
    </alternativeName>
    <alternativeName>
        <fullName evidence="11">Potassium-binding and translocating subunit C</fullName>
    </alternativeName>
    <alternativeName>
        <fullName evidence="11">Potassium-translocating ATPase C chain</fullName>
    </alternativeName>
</protein>